<dbReference type="KEGG" id="fcz:IMF26_08455"/>
<protein>
    <submittedName>
        <fullName evidence="7">Replication-associated recombination protein A</fullName>
    </submittedName>
</protein>
<dbReference type="CDD" id="cd00009">
    <property type="entry name" value="AAA"/>
    <property type="match status" value="1"/>
</dbReference>
<comment type="similarity">
    <text evidence="2">Belongs to the AAA ATPase family. RarA/MGS1/WRNIP1 subfamily.</text>
</comment>
<evidence type="ECO:0000256" key="5">
    <source>
        <dbReference type="ARBA" id="ARBA00022840"/>
    </source>
</evidence>
<dbReference type="FunFam" id="3.40.50.300:FF:000137">
    <property type="entry name" value="Replication-associated recombination protein A"/>
    <property type="match status" value="1"/>
</dbReference>
<dbReference type="PANTHER" id="PTHR13779">
    <property type="entry name" value="WERNER HELICASE-INTERACTING PROTEIN 1 FAMILY MEMBER"/>
    <property type="match status" value="1"/>
</dbReference>
<dbReference type="SMART" id="SM00382">
    <property type="entry name" value="AAA"/>
    <property type="match status" value="1"/>
</dbReference>
<dbReference type="Gene3D" id="3.40.50.300">
    <property type="entry name" value="P-loop containing nucleotide triphosphate hydrolases"/>
    <property type="match status" value="1"/>
</dbReference>
<dbReference type="InterPro" id="IPR027417">
    <property type="entry name" value="P-loop_NTPase"/>
</dbReference>
<dbReference type="InterPro" id="IPR032423">
    <property type="entry name" value="AAA_assoc_2"/>
</dbReference>
<sequence length="413" mass="45892">MTPRNFTEFVGQEELVGPGKALRRAIEEDKITSMLFWGPPGTGKTALARLIALKTRSSFRELSAVTSGVGDVRAVVDYAERSRKKGKRTILFLDEIHRFNKAQQDALLPHVEKGTLVLIGATTENPYFAVNPALLSRMRIFRFEHLSRGDIKTLLLRAIEDKERGLSRDPTPVVVEEKALDHIIDSCKGDARCALNLLEALYFAGDKKDGKVTLTLEKALEITQSPRLFYDKAGDQHYDIISAYIKSMRGSDPDAALYWLARMLEAGEDPRYVARRLVICASEDVGNADPFALVLAEAAFRAAEHLGMPEARIPLAQATIYVALAPKSNASYLAIERATNDVREKPAYPVPPHLRGTGYPGAEKLGHGAGYLYPHDFPGHYVEQEYLPKELSGVKYYIPSENEAIPKSRKPSR</sequence>
<reference evidence="7" key="2">
    <citation type="journal article" date="2023" name="Biology">
        <title>Prokaryotic Life Associated with Coal-Fire Gas Vents Revealed by Metagenomics.</title>
        <authorList>
            <person name="Kadnikov V.V."/>
            <person name="Mardanov A.V."/>
            <person name="Beletsky A.V."/>
            <person name="Karnachuk O.V."/>
            <person name="Ravin N.V."/>
        </authorList>
    </citation>
    <scope>NUCLEOTIDE SEQUENCE</scope>
    <source>
        <strain evidence="7">Bu02</strain>
    </source>
</reference>
<evidence type="ECO:0000259" key="6">
    <source>
        <dbReference type="SMART" id="SM00382"/>
    </source>
</evidence>
<dbReference type="GO" id="GO:0005524">
    <property type="term" value="F:ATP binding"/>
    <property type="evidence" value="ECO:0007669"/>
    <property type="project" value="UniProtKB-KW"/>
</dbReference>
<name>A0AAT9LHJ4_9FIRM</name>
<accession>A0AAT9LHJ4</accession>
<organism evidence="7">
    <name type="scientific">Candidatus Fermentithermobacillus carboniphilus</name>
    <dbReference type="NCBI Taxonomy" id="3085328"/>
    <lineage>
        <taxon>Bacteria</taxon>
        <taxon>Bacillati</taxon>
        <taxon>Bacillota</taxon>
        <taxon>Candidatus Fermentithermobacillia</taxon>
        <taxon>Candidatus Fermentithermobacillales</taxon>
        <taxon>Candidatus Fermentithermobacillaceae</taxon>
        <taxon>Candidatus Fermentithermobacillus</taxon>
    </lineage>
</organism>
<dbReference type="Gene3D" id="1.20.272.10">
    <property type="match status" value="1"/>
</dbReference>
<dbReference type="GO" id="GO:0000731">
    <property type="term" value="P:DNA synthesis involved in DNA repair"/>
    <property type="evidence" value="ECO:0007669"/>
    <property type="project" value="TreeGrafter"/>
</dbReference>
<keyword evidence="5" id="KW-0067">ATP-binding</keyword>
<evidence type="ECO:0000256" key="4">
    <source>
        <dbReference type="ARBA" id="ARBA00022741"/>
    </source>
</evidence>
<evidence type="ECO:0000256" key="2">
    <source>
        <dbReference type="ARBA" id="ARBA00008959"/>
    </source>
</evidence>
<dbReference type="EMBL" id="CP062796">
    <property type="protein sequence ID" value="QUL99663.1"/>
    <property type="molecule type" value="Genomic_DNA"/>
</dbReference>
<dbReference type="GO" id="GO:0017116">
    <property type="term" value="F:single-stranded DNA helicase activity"/>
    <property type="evidence" value="ECO:0007669"/>
    <property type="project" value="TreeGrafter"/>
</dbReference>
<dbReference type="PANTHER" id="PTHR13779:SF7">
    <property type="entry name" value="ATPASE WRNIP1"/>
    <property type="match status" value="1"/>
</dbReference>
<dbReference type="FunFam" id="1.20.272.10:FF:000001">
    <property type="entry name" value="Putative AAA family ATPase"/>
    <property type="match status" value="1"/>
</dbReference>
<feature type="domain" description="AAA+ ATPase" evidence="6">
    <location>
        <begin position="30"/>
        <end position="150"/>
    </location>
</feature>
<dbReference type="InterPro" id="IPR021886">
    <property type="entry name" value="MgsA_C"/>
</dbReference>
<keyword evidence="3" id="KW-0235">DNA replication</keyword>
<dbReference type="CDD" id="cd18139">
    <property type="entry name" value="HLD_clamp_RarA"/>
    <property type="match status" value="1"/>
</dbReference>
<keyword evidence="4" id="KW-0547">Nucleotide-binding</keyword>
<gene>
    <name evidence="7" type="ORF">IMF26_08455</name>
</gene>
<evidence type="ECO:0000256" key="3">
    <source>
        <dbReference type="ARBA" id="ARBA00022705"/>
    </source>
</evidence>
<dbReference type="GO" id="GO:0008047">
    <property type="term" value="F:enzyme activator activity"/>
    <property type="evidence" value="ECO:0007669"/>
    <property type="project" value="TreeGrafter"/>
</dbReference>
<evidence type="ECO:0000256" key="1">
    <source>
        <dbReference type="ARBA" id="ARBA00002393"/>
    </source>
</evidence>
<dbReference type="InterPro" id="IPR051314">
    <property type="entry name" value="AAA_ATPase_RarA/MGS1/WRNIP1"/>
</dbReference>
<dbReference type="Gene3D" id="1.10.8.60">
    <property type="match status" value="1"/>
</dbReference>
<dbReference type="InterPro" id="IPR008921">
    <property type="entry name" value="DNA_pol3_clamp-load_cplx_C"/>
</dbReference>
<dbReference type="InterPro" id="IPR003593">
    <property type="entry name" value="AAA+_ATPase"/>
</dbReference>
<dbReference type="GO" id="GO:0003677">
    <property type="term" value="F:DNA binding"/>
    <property type="evidence" value="ECO:0007669"/>
    <property type="project" value="InterPro"/>
</dbReference>
<reference evidence="7" key="1">
    <citation type="submission" date="2020-10" db="EMBL/GenBank/DDBJ databases">
        <authorList>
            <person name="Kadnikov V."/>
            <person name="Beletsky A.V."/>
            <person name="Mardanov A.V."/>
            <person name="Karnachuk O.V."/>
            <person name="Ravin N.V."/>
        </authorList>
    </citation>
    <scope>NUCLEOTIDE SEQUENCE</scope>
    <source>
        <strain evidence="7">Bu02</strain>
    </source>
</reference>
<evidence type="ECO:0000313" key="7">
    <source>
        <dbReference type="EMBL" id="QUL99663.1"/>
    </source>
</evidence>
<dbReference type="Pfam" id="PF00004">
    <property type="entry name" value="AAA"/>
    <property type="match status" value="1"/>
</dbReference>
<dbReference type="GO" id="GO:0016887">
    <property type="term" value="F:ATP hydrolysis activity"/>
    <property type="evidence" value="ECO:0007669"/>
    <property type="project" value="InterPro"/>
</dbReference>
<dbReference type="InterPro" id="IPR003959">
    <property type="entry name" value="ATPase_AAA_core"/>
</dbReference>
<dbReference type="SUPFAM" id="SSF48019">
    <property type="entry name" value="post-AAA+ oligomerization domain-like"/>
    <property type="match status" value="1"/>
</dbReference>
<dbReference type="AlphaFoldDB" id="A0AAT9LHJ4"/>
<dbReference type="GO" id="GO:0006261">
    <property type="term" value="P:DNA-templated DNA replication"/>
    <property type="evidence" value="ECO:0007669"/>
    <property type="project" value="TreeGrafter"/>
</dbReference>
<dbReference type="Pfam" id="PF16193">
    <property type="entry name" value="AAA_assoc_2"/>
    <property type="match status" value="1"/>
</dbReference>
<dbReference type="SUPFAM" id="SSF52540">
    <property type="entry name" value="P-loop containing nucleoside triphosphate hydrolases"/>
    <property type="match status" value="1"/>
</dbReference>
<proteinExistence type="inferred from homology"/>
<dbReference type="Gene3D" id="1.10.3710.10">
    <property type="entry name" value="DNA polymerase III clamp loader subunits, C-terminal domain"/>
    <property type="match status" value="1"/>
</dbReference>
<dbReference type="Pfam" id="PF12002">
    <property type="entry name" value="MgsA_C"/>
    <property type="match status" value="1"/>
</dbReference>
<comment type="function">
    <text evidence="1">DNA-dependent ATPase that plays important roles in cellular responses to stalled DNA replication processes.</text>
</comment>